<dbReference type="Gene3D" id="1.10.10.10">
    <property type="entry name" value="Winged helix-like DNA-binding domain superfamily/Winged helix DNA-binding domain"/>
    <property type="match status" value="1"/>
</dbReference>
<dbReference type="GO" id="GO:0003700">
    <property type="term" value="F:DNA-binding transcription factor activity"/>
    <property type="evidence" value="ECO:0007669"/>
    <property type="project" value="InterPro"/>
</dbReference>
<dbReference type="GO" id="GO:0003677">
    <property type="term" value="F:DNA binding"/>
    <property type="evidence" value="ECO:0007669"/>
    <property type="project" value="UniProtKB-KW"/>
</dbReference>
<dbReference type="InterPro" id="IPR050679">
    <property type="entry name" value="Bact_HTH_transcr_reg"/>
</dbReference>
<dbReference type="KEGG" id="efe:EFER_3657"/>
<protein>
    <submittedName>
        <fullName evidence="5">GntR-family transcriptional regulator</fullName>
        <ecNumber evidence="5">2.7.1.48</ecNumber>
    </submittedName>
</protein>
<accession>B7LU11</accession>
<sequence length="254" mass="29458">MTIQLIEKRILYMAHTLPLYVQIQEQLRSDIKTGEFKPGEKLPSENELAQQYSTTRATVVHAMQGLLVEGLIERIRGKGTFVKASPIISRVSTQEIGFFEKDLQDADLSVRYKVLQFNECASSAELQAHLKAEPQDKIYRLMRLRLVQDKPLALEIRYLKGDIARKLQLEGLEMLPLQVLFEQQLGVVIHTIHNQIRVALPGQEIAQTLECKRTRPMMVRQHTCLTGNDAPVLWGETWYREEYEFQYSTYRKQE</sequence>
<dbReference type="GO" id="GO:0004849">
    <property type="term" value="F:uridine kinase activity"/>
    <property type="evidence" value="ECO:0007669"/>
    <property type="project" value="UniProtKB-EC"/>
</dbReference>
<keyword evidence="6" id="KW-1185">Reference proteome</keyword>
<dbReference type="InterPro" id="IPR036390">
    <property type="entry name" value="WH_DNA-bd_sf"/>
</dbReference>
<organism evidence="5 6">
    <name type="scientific">Escherichia fergusonii (strain ATCC 35469 / DSM 13698 / CCUG 18766 / IAM 14443 / JCM 21226 / LMG 7866 / NBRC 102419 / NCTC 12128 / CDC 0568-73)</name>
    <dbReference type="NCBI Taxonomy" id="585054"/>
    <lineage>
        <taxon>Bacteria</taxon>
        <taxon>Pseudomonadati</taxon>
        <taxon>Pseudomonadota</taxon>
        <taxon>Gammaproteobacteria</taxon>
        <taxon>Enterobacterales</taxon>
        <taxon>Enterobacteriaceae</taxon>
        <taxon>Escherichia</taxon>
    </lineage>
</organism>
<dbReference type="FunFam" id="1.10.10.10:FF:000079">
    <property type="entry name" value="GntR family transcriptional regulator"/>
    <property type="match status" value="1"/>
</dbReference>
<evidence type="ECO:0000256" key="3">
    <source>
        <dbReference type="ARBA" id="ARBA00023163"/>
    </source>
</evidence>
<dbReference type="AlphaFoldDB" id="B7LU11"/>
<dbReference type="InterPro" id="IPR000524">
    <property type="entry name" value="Tscrpt_reg_HTH_GntR"/>
</dbReference>
<evidence type="ECO:0000259" key="4">
    <source>
        <dbReference type="PROSITE" id="PS50949"/>
    </source>
</evidence>
<dbReference type="PRINTS" id="PR00035">
    <property type="entry name" value="HTHGNTR"/>
</dbReference>
<dbReference type="Pfam" id="PF07702">
    <property type="entry name" value="UTRA"/>
    <property type="match status" value="1"/>
</dbReference>
<dbReference type="Gene3D" id="3.40.1410.10">
    <property type="entry name" value="Chorismate lyase-like"/>
    <property type="match status" value="1"/>
</dbReference>
<dbReference type="PANTHER" id="PTHR44846:SF1">
    <property type="entry name" value="MANNOSYL-D-GLYCERATE TRANSPORT_METABOLISM SYSTEM REPRESSOR MNGR-RELATED"/>
    <property type="match status" value="1"/>
</dbReference>
<reference evidence="6" key="1">
    <citation type="journal article" date="2009" name="PLoS Genet.">
        <title>Organised genome dynamics in the Escherichia coli species results in highly diverse adaptive paths.</title>
        <authorList>
            <person name="Touchon M."/>
            <person name="Hoede C."/>
            <person name="Tenaillon O."/>
            <person name="Barbe V."/>
            <person name="Baeriswyl S."/>
            <person name="Bidet P."/>
            <person name="Bingen E."/>
            <person name="Bonacorsi S."/>
            <person name="Bouchier C."/>
            <person name="Bouvet O."/>
            <person name="Calteau A."/>
            <person name="Chiapello H."/>
            <person name="Clermont O."/>
            <person name="Cruveiller S."/>
            <person name="Danchin A."/>
            <person name="Diard M."/>
            <person name="Dossat C."/>
            <person name="Karoui M.E."/>
            <person name="Frapy E."/>
            <person name="Garry L."/>
            <person name="Ghigo J.M."/>
            <person name="Gilles A.M."/>
            <person name="Johnson J."/>
            <person name="Le Bouguenec C."/>
            <person name="Lescat M."/>
            <person name="Mangenot S."/>
            <person name="Martinez-Jehanne V."/>
            <person name="Matic I."/>
            <person name="Nassif X."/>
            <person name="Oztas S."/>
            <person name="Petit M.A."/>
            <person name="Pichon C."/>
            <person name="Rouy Z."/>
            <person name="Ruf C.S."/>
            <person name="Schneider D."/>
            <person name="Tourret J."/>
            <person name="Vacherie B."/>
            <person name="Vallenet D."/>
            <person name="Medigue C."/>
            <person name="Rocha E.P.C."/>
            <person name="Denamur E."/>
        </authorList>
    </citation>
    <scope>NUCLEOTIDE SEQUENCE [LARGE SCALE GENOMIC DNA]</scope>
    <source>
        <strain evidence="6">ATCC 35469 / DSM 13698 / BCRC 15582 / CCUG 18766 / IAM 14443 / JCM 21226 / LMG 7866 / NBRC 102419 / NCTC 12128 / CDC 0568-73</strain>
    </source>
</reference>
<dbReference type="SUPFAM" id="SSF46785">
    <property type="entry name" value="Winged helix' DNA-binding domain"/>
    <property type="match status" value="1"/>
</dbReference>
<dbReference type="EMBL" id="CU928158">
    <property type="protein sequence ID" value="CAQ91119.1"/>
    <property type="molecule type" value="Genomic_DNA"/>
</dbReference>
<dbReference type="PROSITE" id="PS50949">
    <property type="entry name" value="HTH_GNTR"/>
    <property type="match status" value="1"/>
</dbReference>
<proteinExistence type="predicted"/>
<evidence type="ECO:0000313" key="6">
    <source>
        <dbReference type="Proteomes" id="UP000000745"/>
    </source>
</evidence>
<dbReference type="InterPro" id="IPR011663">
    <property type="entry name" value="UTRA"/>
</dbReference>
<dbReference type="Proteomes" id="UP000000745">
    <property type="component" value="Chromosome"/>
</dbReference>
<keyword evidence="1" id="KW-0805">Transcription regulation</keyword>
<dbReference type="InterPro" id="IPR028978">
    <property type="entry name" value="Chorismate_lyase_/UTRA_dom_sf"/>
</dbReference>
<dbReference type="Pfam" id="PF00392">
    <property type="entry name" value="GntR"/>
    <property type="match status" value="1"/>
</dbReference>
<dbReference type="PANTHER" id="PTHR44846">
    <property type="entry name" value="MANNOSYL-D-GLYCERATE TRANSPORT/METABOLISM SYSTEM REPRESSOR MNGR-RELATED"/>
    <property type="match status" value="1"/>
</dbReference>
<dbReference type="SMART" id="SM00345">
    <property type="entry name" value="HTH_GNTR"/>
    <property type="match status" value="1"/>
</dbReference>
<dbReference type="InterPro" id="IPR036388">
    <property type="entry name" value="WH-like_DNA-bd_sf"/>
</dbReference>
<feature type="domain" description="HTH gntR-type" evidence="4">
    <location>
        <begin position="17"/>
        <end position="85"/>
    </location>
</feature>
<dbReference type="SUPFAM" id="SSF64288">
    <property type="entry name" value="Chorismate lyase-like"/>
    <property type="match status" value="1"/>
</dbReference>
<evidence type="ECO:0000256" key="2">
    <source>
        <dbReference type="ARBA" id="ARBA00023125"/>
    </source>
</evidence>
<name>B7LU11_ESCF3</name>
<gene>
    <name evidence="5" type="ordered locus">EFER_3657</name>
</gene>
<dbReference type="HOGENOM" id="CLU_063236_8_2_6"/>
<dbReference type="GO" id="GO:0045892">
    <property type="term" value="P:negative regulation of DNA-templated transcription"/>
    <property type="evidence" value="ECO:0007669"/>
    <property type="project" value="TreeGrafter"/>
</dbReference>
<evidence type="ECO:0000256" key="1">
    <source>
        <dbReference type="ARBA" id="ARBA00023015"/>
    </source>
</evidence>
<dbReference type="CDD" id="cd07377">
    <property type="entry name" value="WHTH_GntR"/>
    <property type="match status" value="1"/>
</dbReference>
<dbReference type="EC" id="2.7.1.48" evidence="5"/>
<keyword evidence="2" id="KW-0238">DNA-binding</keyword>
<dbReference type="SMART" id="SM00866">
    <property type="entry name" value="UTRA"/>
    <property type="match status" value="1"/>
</dbReference>
<evidence type="ECO:0000313" key="5">
    <source>
        <dbReference type="EMBL" id="CAQ91119.1"/>
    </source>
</evidence>
<keyword evidence="5" id="KW-0808">Transferase</keyword>
<keyword evidence="3" id="KW-0804">Transcription</keyword>